<name>A0A5E7ATQ9_PSEFL</name>
<reference evidence="1 2" key="1">
    <citation type="submission" date="2019-09" db="EMBL/GenBank/DDBJ databases">
        <authorList>
            <person name="Chandra G."/>
            <person name="Truman W A."/>
        </authorList>
    </citation>
    <scope>NUCLEOTIDE SEQUENCE [LARGE SCALE GENOMIC DNA]</scope>
    <source>
        <strain evidence="1">PS723</strain>
    </source>
</reference>
<dbReference type="Proteomes" id="UP000379480">
    <property type="component" value="Unassembled WGS sequence"/>
</dbReference>
<dbReference type="AlphaFoldDB" id="A0A5E7ATQ9"/>
<accession>A0A5E7ATQ9</accession>
<organism evidence="1 2">
    <name type="scientific">Pseudomonas fluorescens</name>
    <dbReference type="NCBI Taxonomy" id="294"/>
    <lineage>
        <taxon>Bacteria</taxon>
        <taxon>Pseudomonadati</taxon>
        <taxon>Pseudomonadota</taxon>
        <taxon>Gammaproteobacteria</taxon>
        <taxon>Pseudomonadales</taxon>
        <taxon>Pseudomonadaceae</taxon>
        <taxon>Pseudomonas</taxon>
    </lineage>
</organism>
<gene>
    <name evidence="1" type="ORF">PS723_01009</name>
</gene>
<evidence type="ECO:0000313" key="2">
    <source>
        <dbReference type="Proteomes" id="UP000379480"/>
    </source>
</evidence>
<sequence length="38" mass="4426">MNLVDLTTKSLRRLGIERADLINTGRNHYPFTRSGVFY</sequence>
<protein>
    <submittedName>
        <fullName evidence="1">Uncharacterized protein</fullName>
    </submittedName>
</protein>
<dbReference type="EMBL" id="CABVHY010000004">
    <property type="protein sequence ID" value="VVN79977.1"/>
    <property type="molecule type" value="Genomic_DNA"/>
</dbReference>
<proteinExistence type="predicted"/>
<evidence type="ECO:0000313" key="1">
    <source>
        <dbReference type="EMBL" id="VVN79977.1"/>
    </source>
</evidence>